<dbReference type="InterPro" id="IPR005561">
    <property type="entry name" value="ANTAR"/>
</dbReference>
<evidence type="ECO:0000313" key="5">
    <source>
        <dbReference type="Proteomes" id="UP001500967"/>
    </source>
</evidence>
<accession>A0ABN0V9Z1</accession>
<dbReference type="EMBL" id="BAAAGX010000046">
    <property type="protein sequence ID" value="GAA0282436.1"/>
    <property type="molecule type" value="Genomic_DNA"/>
</dbReference>
<organism evidence="4 5">
    <name type="scientific">Cryptosporangium japonicum</name>
    <dbReference type="NCBI Taxonomy" id="80872"/>
    <lineage>
        <taxon>Bacteria</taxon>
        <taxon>Bacillati</taxon>
        <taxon>Actinomycetota</taxon>
        <taxon>Actinomycetes</taxon>
        <taxon>Cryptosporangiales</taxon>
        <taxon>Cryptosporangiaceae</taxon>
        <taxon>Cryptosporangium</taxon>
    </lineage>
</organism>
<protein>
    <submittedName>
        <fullName evidence="4">ANTAR domain-containing protein</fullName>
    </submittedName>
</protein>
<evidence type="ECO:0000256" key="2">
    <source>
        <dbReference type="ARBA" id="ARBA00023163"/>
    </source>
</evidence>
<dbReference type="SUPFAM" id="SSF52172">
    <property type="entry name" value="CheY-like"/>
    <property type="match status" value="1"/>
</dbReference>
<dbReference type="InterPro" id="IPR029016">
    <property type="entry name" value="GAF-like_dom_sf"/>
</dbReference>
<evidence type="ECO:0000256" key="1">
    <source>
        <dbReference type="ARBA" id="ARBA00023015"/>
    </source>
</evidence>
<dbReference type="InterPro" id="IPR036388">
    <property type="entry name" value="WH-like_DNA-bd_sf"/>
</dbReference>
<reference evidence="4 5" key="1">
    <citation type="journal article" date="2019" name="Int. J. Syst. Evol. Microbiol.">
        <title>The Global Catalogue of Microorganisms (GCM) 10K type strain sequencing project: providing services to taxonomists for standard genome sequencing and annotation.</title>
        <authorList>
            <consortium name="The Broad Institute Genomics Platform"/>
            <consortium name="The Broad Institute Genome Sequencing Center for Infectious Disease"/>
            <person name="Wu L."/>
            <person name="Ma J."/>
        </authorList>
    </citation>
    <scope>NUCLEOTIDE SEQUENCE [LARGE SCALE GENOMIC DNA]</scope>
    <source>
        <strain evidence="4 5">JCM 10425</strain>
    </source>
</reference>
<name>A0ABN0V9Z1_9ACTN</name>
<feature type="domain" description="ANTAR" evidence="3">
    <location>
        <begin position="154"/>
        <end position="215"/>
    </location>
</feature>
<dbReference type="RefSeq" id="WP_344654461.1">
    <property type="nucleotide sequence ID" value="NZ_BAAAGX010000046.1"/>
</dbReference>
<sequence>MNDDDNTSGKELIERLLAYAVDEVAGALGAGVTLVRDGKVEMFASIGLAPELDRLQWELGEGPIVTTRATERTVLSQNLRADPEYPSLARALDSTFLVGLPGTLGAVATPGSWDEGGPSQFTLYLDRGPTEKTVAVLDRIEPMVTHALATVVFCQRESMRADQMAKMVQYRRVIEQCKGAVMATAGLSAPQAFQVLDKASQRYNVRLRELAVALAEHVGNAPAEHPDDIGHVLEPTEESRAAARKLWDGVRAAAR</sequence>
<evidence type="ECO:0000259" key="3">
    <source>
        <dbReference type="PROSITE" id="PS50921"/>
    </source>
</evidence>
<dbReference type="Proteomes" id="UP001500967">
    <property type="component" value="Unassembled WGS sequence"/>
</dbReference>
<comment type="caution">
    <text evidence="4">The sequence shown here is derived from an EMBL/GenBank/DDBJ whole genome shotgun (WGS) entry which is preliminary data.</text>
</comment>
<dbReference type="Gene3D" id="1.10.10.10">
    <property type="entry name" value="Winged helix-like DNA-binding domain superfamily/Winged helix DNA-binding domain"/>
    <property type="match status" value="1"/>
</dbReference>
<keyword evidence="2" id="KW-0804">Transcription</keyword>
<dbReference type="Pfam" id="PF03861">
    <property type="entry name" value="ANTAR"/>
    <property type="match status" value="1"/>
</dbReference>
<dbReference type="Gene3D" id="3.30.450.40">
    <property type="match status" value="1"/>
</dbReference>
<dbReference type="InterPro" id="IPR011006">
    <property type="entry name" value="CheY-like_superfamily"/>
</dbReference>
<proteinExistence type="predicted"/>
<keyword evidence="5" id="KW-1185">Reference proteome</keyword>
<dbReference type="SUPFAM" id="SSF55781">
    <property type="entry name" value="GAF domain-like"/>
    <property type="match status" value="1"/>
</dbReference>
<evidence type="ECO:0000313" key="4">
    <source>
        <dbReference type="EMBL" id="GAA0282436.1"/>
    </source>
</evidence>
<dbReference type="PROSITE" id="PS50921">
    <property type="entry name" value="ANTAR"/>
    <property type="match status" value="1"/>
</dbReference>
<dbReference type="SMART" id="SM01012">
    <property type="entry name" value="ANTAR"/>
    <property type="match status" value="1"/>
</dbReference>
<gene>
    <name evidence="4" type="ORF">GCM10009539_83020</name>
</gene>
<keyword evidence="1" id="KW-0805">Transcription regulation</keyword>